<name>L8H0M9_ACACF</name>
<dbReference type="PANTHER" id="PTHR10828:SF38">
    <property type="entry name" value="ARSENICAL-RESISTANCE PROTEIN 2-RELATED"/>
    <property type="match status" value="1"/>
</dbReference>
<dbReference type="SUPFAM" id="SSF52821">
    <property type="entry name" value="Rhodanese/Cell cycle control phosphatase"/>
    <property type="match status" value="1"/>
</dbReference>
<dbReference type="PROSITE" id="PS50206">
    <property type="entry name" value="RHODANESE_3"/>
    <property type="match status" value="1"/>
</dbReference>
<evidence type="ECO:0000313" key="3">
    <source>
        <dbReference type="Proteomes" id="UP000011083"/>
    </source>
</evidence>
<dbReference type="Pfam" id="PF00581">
    <property type="entry name" value="Rhodanese"/>
    <property type="match status" value="1"/>
</dbReference>
<reference evidence="2 3" key="1">
    <citation type="journal article" date="2013" name="Genome Biol.">
        <title>Genome of Acanthamoeba castellanii highlights extensive lateral gene transfer and early evolution of tyrosine kinase signaling.</title>
        <authorList>
            <person name="Clarke M."/>
            <person name="Lohan A.J."/>
            <person name="Liu B."/>
            <person name="Lagkouvardos I."/>
            <person name="Roy S."/>
            <person name="Zafar N."/>
            <person name="Bertelli C."/>
            <person name="Schilde C."/>
            <person name="Kianianmomeni A."/>
            <person name="Burglin T.R."/>
            <person name="Frech C."/>
            <person name="Turcotte B."/>
            <person name="Kopec K.O."/>
            <person name="Synnott J.M."/>
            <person name="Choo C."/>
            <person name="Paponov I."/>
            <person name="Finkler A."/>
            <person name="Soon Heng Tan C."/>
            <person name="Hutchins A.P."/>
            <person name="Weinmeier T."/>
            <person name="Rattei T."/>
            <person name="Chu J.S."/>
            <person name="Gimenez G."/>
            <person name="Irimia M."/>
            <person name="Rigden D.J."/>
            <person name="Fitzpatrick D.A."/>
            <person name="Lorenzo-Morales J."/>
            <person name="Bateman A."/>
            <person name="Chiu C.H."/>
            <person name="Tang P."/>
            <person name="Hegemann P."/>
            <person name="Fromm H."/>
            <person name="Raoult D."/>
            <person name="Greub G."/>
            <person name="Miranda-Saavedra D."/>
            <person name="Chen N."/>
            <person name="Nash P."/>
            <person name="Ginger M.L."/>
            <person name="Horn M."/>
            <person name="Schaap P."/>
            <person name="Caler L."/>
            <person name="Loftus B."/>
        </authorList>
    </citation>
    <scope>NUCLEOTIDE SEQUENCE [LARGE SCALE GENOMIC DNA]</scope>
    <source>
        <strain evidence="2 3">Neff</strain>
    </source>
</reference>
<evidence type="ECO:0000313" key="2">
    <source>
        <dbReference type="EMBL" id="ELR18795.1"/>
    </source>
</evidence>
<dbReference type="InterPro" id="IPR036873">
    <property type="entry name" value="Rhodanese-like_dom_sf"/>
</dbReference>
<dbReference type="STRING" id="1257118.L8H0M9"/>
<evidence type="ECO:0000259" key="1">
    <source>
        <dbReference type="PROSITE" id="PS50206"/>
    </source>
</evidence>
<keyword evidence="3" id="KW-1185">Reference proteome</keyword>
<protein>
    <submittedName>
        <fullName evidence="2">Rhodaneselike domain containing protein</fullName>
    </submittedName>
</protein>
<dbReference type="Proteomes" id="UP000011083">
    <property type="component" value="Unassembled WGS sequence"/>
</dbReference>
<dbReference type="RefSeq" id="XP_004340851.1">
    <property type="nucleotide sequence ID" value="XM_004340803.1"/>
</dbReference>
<feature type="domain" description="Rhodanese" evidence="1">
    <location>
        <begin position="34"/>
        <end position="134"/>
    </location>
</feature>
<dbReference type="Gene3D" id="3.40.250.10">
    <property type="entry name" value="Rhodanese-like domain"/>
    <property type="match status" value="1"/>
</dbReference>
<dbReference type="GO" id="GO:0004725">
    <property type="term" value="F:protein tyrosine phosphatase activity"/>
    <property type="evidence" value="ECO:0007669"/>
    <property type="project" value="TreeGrafter"/>
</dbReference>
<dbReference type="InterPro" id="IPR001763">
    <property type="entry name" value="Rhodanese-like_dom"/>
</dbReference>
<dbReference type="SMART" id="SM00450">
    <property type="entry name" value="RHOD"/>
    <property type="match status" value="1"/>
</dbReference>
<proteinExistence type="predicted"/>
<dbReference type="OrthoDB" id="102559at2759"/>
<gene>
    <name evidence="2" type="ORF">ACA1_150570</name>
</gene>
<sequence length="167" mass="18570">MEGGVPKAKLQISIPKNFQRITAEDLASLLFKQRHSGVLVVDVRGPDFHGGHIPGALNLPFDDAVESKLEQLAKEHGRKDYIVFYCMYGQLRSPAAALSLIKALGTDAASQGNNVYVLAEGFKNWVKTFNGKKDDHIENFDRECWDEVESELVHINDQPSPRDLAGH</sequence>
<dbReference type="GO" id="GO:0005737">
    <property type="term" value="C:cytoplasm"/>
    <property type="evidence" value="ECO:0007669"/>
    <property type="project" value="TreeGrafter"/>
</dbReference>
<accession>L8H0M9</accession>
<organism evidence="2 3">
    <name type="scientific">Acanthamoeba castellanii (strain ATCC 30010 / Neff)</name>
    <dbReference type="NCBI Taxonomy" id="1257118"/>
    <lineage>
        <taxon>Eukaryota</taxon>
        <taxon>Amoebozoa</taxon>
        <taxon>Discosea</taxon>
        <taxon>Longamoebia</taxon>
        <taxon>Centramoebida</taxon>
        <taxon>Acanthamoebidae</taxon>
        <taxon>Acanthamoeba</taxon>
    </lineage>
</organism>
<dbReference type="AlphaFoldDB" id="L8H0M9"/>
<dbReference type="PANTHER" id="PTHR10828">
    <property type="entry name" value="M-PHASE INDUCER PHOSPHATASE DUAL SPECIFICITY PHOSPHATASE CDC25"/>
    <property type="match status" value="1"/>
</dbReference>
<dbReference type="EMBL" id="KB007942">
    <property type="protein sequence ID" value="ELR18795.1"/>
    <property type="molecule type" value="Genomic_DNA"/>
</dbReference>
<dbReference type="GeneID" id="14919591"/>
<dbReference type="VEuPathDB" id="AmoebaDB:ACA1_150570"/>
<dbReference type="KEGG" id="acan:ACA1_150570"/>
<dbReference type="GO" id="GO:0005634">
    <property type="term" value="C:nucleus"/>
    <property type="evidence" value="ECO:0007669"/>
    <property type="project" value="TreeGrafter"/>
</dbReference>
<dbReference type="OMA" id="RGGFTQW"/>